<accession>A0A6A1WKN7</accession>
<dbReference type="PANTHER" id="PTHR37725:SF1">
    <property type="match status" value="1"/>
</dbReference>
<dbReference type="Proteomes" id="UP000516437">
    <property type="component" value="Chromosome 1"/>
</dbReference>
<feature type="region of interest" description="Disordered" evidence="1">
    <location>
        <begin position="1"/>
        <end position="38"/>
    </location>
</feature>
<gene>
    <name evidence="2" type="ORF">CJ030_MR1G015653</name>
</gene>
<protein>
    <submittedName>
        <fullName evidence="2">Uncharacterized protein</fullName>
    </submittedName>
</protein>
<dbReference type="AlphaFoldDB" id="A0A6A1WKN7"/>
<dbReference type="EMBL" id="RXIC02000019">
    <property type="protein sequence ID" value="KAB1225333.1"/>
    <property type="molecule type" value="Genomic_DNA"/>
</dbReference>
<organism evidence="2 3">
    <name type="scientific">Morella rubra</name>
    <name type="common">Chinese bayberry</name>
    <dbReference type="NCBI Taxonomy" id="262757"/>
    <lineage>
        <taxon>Eukaryota</taxon>
        <taxon>Viridiplantae</taxon>
        <taxon>Streptophyta</taxon>
        <taxon>Embryophyta</taxon>
        <taxon>Tracheophyta</taxon>
        <taxon>Spermatophyta</taxon>
        <taxon>Magnoliopsida</taxon>
        <taxon>eudicotyledons</taxon>
        <taxon>Gunneridae</taxon>
        <taxon>Pentapetalae</taxon>
        <taxon>rosids</taxon>
        <taxon>fabids</taxon>
        <taxon>Fagales</taxon>
        <taxon>Myricaceae</taxon>
        <taxon>Morella</taxon>
    </lineage>
</organism>
<sequence length="202" mass="22530">MGNLLNKKTVSKVDREIRLQPEPPAPEKHPQGSSSEEQIMRIPSKTALQNTRSTSLFSGTDIDSSIPIKSDLLRKNAGDMSDNCHRIHRKAAGKDVDPRVLTLLEYFRQLYVRRREVFKTSFPDLHDDFDELFRKQGSSLSQAQSGRMKVQPMKRSSSSGSTREIAAGDLKLQKFKVRTINLDGDTNGKGGKDDKTKGGGSK</sequence>
<feature type="compositionally biased region" description="Basic and acidic residues" evidence="1">
    <location>
        <begin position="190"/>
        <end position="202"/>
    </location>
</feature>
<name>A0A6A1WKN7_9ROSI</name>
<evidence type="ECO:0000313" key="2">
    <source>
        <dbReference type="EMBL" id="KAB1225333.1"/>
    </source>
</evidence>
<feature type="region of interest" description="Disordered" evidence="1">
    <location>
        <begin position="181"/>
        <end position="202"/>
    </location>
</feature>
<comment type="caution">
    <text evidence="2">The sequence shown here is derived from an EMBL/GenBank/DDBJ whole genome shotgun (WGS) entry which is preliminary data.</text>
</comment>
<proteinExistence type="predicted"/>
<dbReference type="PANTHER" id="PTHR37725">
    <property type="match status" value="1"/>
</dbReference>
<keyword evidence="3" id="KW-1185">Reference proteome</keyword>
<evidence type="ECO:0000313" key="3">
    <source>
        <dbReference type="Proteomes" id="UP000516437"/>
    </source>
</evidence>
<dbReference type="OrthoDB" id="1623146at2759"/>
<feature type="region of interest" description="Disordered" evidence="1">
    <location>
        <begin position="137"/>
        <end position="167"/>
    </location>
</feature>
<reference evidence="2 3" key="1">
    <citation type="journal article" date="2019" name="Plant Biotechnol. J.">
        <title>The red bayberry genome and genetic basis of sex determination.</title>
        <authorList>
            <person name="Jia H.M."/>
            <person name="Jia H.J."/>
            <person name="Cai Q.L."/>
            <person name="Wang Y."/>
            <person name="Zhao H.B."/>
            <person name="Yang W.F."/>
            <person name="Wang G.Y."/>
            <person name="Li Y.H."/>
            <person name="Zhan D.L."/>
            <person name="Shen Y.T."/>
            <person name="Niu Q.F."/>
            <person name="Chang L."/>
            <person name="Qiu J."/>
            <person name="Zhao L."/>
            <person name="Xie H.B."/>
            <person name="Fu W.Y."/>
            <person name="Jin J."/>
            <person name="Li X.W."/>
            <person name="Jiao Y."/>
            <person name="Zhou C.C."/>
            <person name="Tu T."/>
            <person name="Chai C.Y."/>
            <person name="Gao J.L."/>
            <person name="Fan L.J."/>
            <person name="van de Weg E."/>
            <person name="Wang J.Y."/>
            <person name="Gao Z.S."/>
        </authorList>
    </citation>
    <scope>NUCLEOTIDE SEQUENCE [LARGE SCALE GENOMIC DNA]</scope>
    <source>
        <tissue evidence="2">Leaves</tissue>
    </source>
</reference>
<evidence type="ECO:0000256" key="1">
    <source>
        <dbReference type="SAM" id="MobiDB-lite"/>
    </source>
</evidence>
<feature type="compositionally biased region" description="Basic and acidic residues" evidence="1">
    <location>
        <begin position="11"/>
        <end position="30"/>
    </location>
</feature>